<evidence type="ECO:0000256" key="11">
    <source>
        <dbReference type="ARBA" id="ARBA00029766"/>
    </source>
</evidence>
<dbReference type="UniPathway" id="UPA00077">
    <property type="reaction ID" value="UER00155"/>
</dbReference>
<dbReference type="SUPFAM" id="SSF55083">
    <property type="entry name" value="6-hydroxymethyl-7,8-dihydropterin pyrophosphokinase, HPPK"/>
    <property type="match status" value="1"/>
</dbReference>
<reference evidence="14 15" key="1">
    <citation type="submission" date="2015-11" db="EMBL/GenBank/DDBJ databases">
        <authorList>
            <person name="Zhang Y."/>
            <person name="Guo Z."/>
        </authorList>
    </citation>
    <scope>NUCLEOTIDE SEQUENCE [LARGE SCALE GENOMIC DNA]</scope>
    <source>
        <strain evidence="14 15">KCTC 32221</strain>
    </source>
</reference>
<dbReference type="KEGG" id="pspi:PS2015_2679"/>
<dbReference type="GO" id="GO:0046654">
    <property type="term" value="P:tetrahydrofolate biosynthetic process"/>
    <property type="evidence" value="ECO:0007669"/>
    <property type="project" value="UniProtKB-UniPathway"/>
</dbReference>
<evidence type="ECO:0000256" key="4">
    <source>
        <dbReference type="ARBA" id="ARBA00016218"/>
    </source>
</evidence>
<dbReference type="NCBIfam" id="TIGR01498">
    <property type="entry name" value="folK"/>
    <property type="match status" value="1"/>
</dbReference>
<proteinExistence type="inferred from homology"/>
<name>A0A0S2KH61_9GAMM</name>
<dbReference type="GO" id="GO:0046656">
    <property type="term" value="P:folic acid biosynthetic process"/>
    <property type="evidence" value="ECO:0007669"/>
    <property type="project" value="UniProtKB-KW"/>
</dbReference>
<comment type="function">
    <text evidence="10">Catalyzes the transfer of pyrophosphate from adenosine triphosphate (ATP) to 6-hydroxymethyl-7,8-dihydropterin, an enzymatic step in folate biosynthesis pathway.</text>
</comment>
<gene>
    <name evidence="14" type="ORF">PS2015_2679</name>
</gene>
<evidence type="ECO:0000256" key="12">
    <source>
        <dbReference type="ARBA" id="ARBA00033413"/>
    </source>
</evidence>
<comment type="pathway">
    <text evidence="1">Cofactor biosynthesis; tetrahydrofolate biosynthesis; 2-amino-4-hydroxy-6-hydroxymethyl-7,8-dihydropteridine diphosphate from 7,8-dihydroneopterin triphosphate: step 4/4.</text>
</comment>
<dbReference type="PANTHER" id="PTHR43071:SF1">
    <property type="entry name" value="2-AMINO-4-HYDROXY-6-HYDROXYMETHYLDIHYDROPTERIDINE PYROPHOSPHOKINASE"/>
    <property type="match status" value="1"/>
</dbReference>
<evidence type="ECO:0000256" key="9">
    <source>
        <dbReference type="ARBA" id="ARBA00022909"/>
    </source>
</evidence>
<dbReference type="STRING" id="1249552.PS2015_2679"/>
<evidence type="ECO:0000256" key="5">
    <source>
        <dbReference type="ARBA" id="ARBA00022679"/>
    </source>
</evidence>
<dbReference type="Gene3D" id="3.30.70.560">
    <property type="entry name" value="7,8-Dihydro-6-hydroxymethylpterin-pyrophosphokinase HPPK"/>
    <property type="match status" value="1"/>
</dbReference>
<keyword evidence="9" id="KW-0289">Folate biosynthesis</keyword>
<evidence type="ECO:0000259" key="13">
    <source>
        <dbReference type="Pfam" id="PF01288"/>
    </source>
</evidence>
<evidence type="ECO:0000313" key="14">
    <source>
        <dbReference type="EMBL" id="ALO47311.1"/>
    </source>
</evidence>
<evidence type="ECO:0000256" key="2">
    <source>
        <dbReference type="ARBA" id="ARBA00005810"/>
    </source>
</evidence>
<evidence type="ECO:0000256" key="3">
    <source>
        <dbReference type="ARBA" id="ARBA00013253"/>
    </source>
</evidence>
<dbReference type="GO" id="GO:0005524">
    <property type="term" value="F:ATP binding"/>
    <property type="evidence" value="ECO:0007669"/>
    <property type="project" value="UniProtKB-KW"/>
</dbReference>
<dbReference type="InterPro" id="IPR000550">
    <property type="entry name" value="Hppk"/>
</dbReference>
<keyword evidence="8" id="KW-0067">ATP-binding</keyword>
<dbReference type="EMBL" id="CP013189">
    <property type="protein sequence ID" value="ALO47311.1"/>
    <property type="molecule type" value="Genomic_DNA"/>
</dbReference>
<keyword evidence="5" id="KW-0808">Transferase</keyword>
<keyword evidence="15" id="KW-1185">Reference proteome</keyword>
<dbReference type="AlphaFoldDB" id="A0A0S2KH61"/>
<dbReference type="CDD" id="cd00483">
    <property type="entry name" value="HPPK"/>
    <property type="match status" value="1"/>
</dbReference>
<dbReference type="RefSeq" id="WP_058022711.1">
    <property type="nucleotide sequence ID" value="NZ_CP013189.1"/>
</dbReference>
<dbReference type="PANTHER" id="PTHR43071">
    <property type="entry name" value="2-AMINO-4-HYDROXY-6-HYDROXYMETHYLDIHYDROPTERIDINE PYROPHOSPHOKINASE"/>
    <property type="match status" value="1"/>
</dbReference>
<dbReference type="InterPro" id="IPR035907">
    <property type="entry name" value="Hppk_sf"/>
</dbReference>
<evidence type="ECO:0000256" key="1">
    <source>
        <dbReference type="ARBA" id="ARBA00005051"/>
    </source>
</evidence>
<feature type="domain" description="7,8-dihydro-6-hydroxymethylpterin-pyrophosphokinase" evidence="13">
    <location>
        <begin position="28"/>
        <end position="161"/>
    </location>
</feature>
<keyword evidence="7 14" id="KW-0418">Kinase</keyword>
<protein>
    <recommendedName>
        <fullName evidence="4">2-amino-4-hydroxy-6-hydroxymethyldihydropteridine pyrophosphokinase</fullName>
        <ecNumber evidence="3">2.7.6.3</ecNumber>
    </recommendedName>
    <alternativeName>
        <fullName evidence="11">6-hydroxymethyl-7,8-dihydropterin pyrophosphokinase</fullName>
    </alternativeName>
    <alternativeName>
        <fullName evidence="12">7,8-dihydro-6-hydroxymethylpterin-pyrophosphokinase</fullName>
    </alternativeName>
</protein>
<keyword evidence="6" id="KW-0547">Nucleotide-binding</keyword>
<dbReference type="Pfam" id="PF01288">
    <property type="entry name" value="HPPK"/>
    <property type="match status" value="1"/>
</dbReference>
<comment type="similarity">
    <text evidence="2">Belongs to the HPPK family.</text>
</comment>
<accession>A0A0S2KH61</accession>
<evidence type="ECO:0000256" key="10">
    <source>
        <dbReference type="ARBA" id="ARBA00029409"/>
    </source>
</evidence>
<organism evidence="14 15">
    <name type="scientific">Pseudohongiella spirulinae</name>
    <dbReference type="NCBI Taxonomy" id="1249552"/>
    <lineage>
        <taxon>Bacteria</taxon>
        <taxon>Pseudomonadati</taxon>
        <taxon>Pseudomonadota</taxon>
        <taxon>Gammaproteobacteria</taxon>
        <taxon>Pseudomonadales</taxon>
        <taxon>Pseudohongiellaceae</taxon>
        <taxon>Pseudohongiella</taxon>
    </lineage>
</organism>
<dbReference type="Proteomes" id="UP000065641">
    <property type="component" value="Chromosome"/>
</dbReference>
<dbReference type="EC" id="2.7.6.3" evidence="3"/>
<dbReference type="GO" id="GO:0003848">
    <property type="term" value="F:2-amino-4-hydroxy-6-hydroxymethyldihydropteridine diphosphokinase activity"/>
    <property type="evidence" value="ECO:0007669"/>
    <property type="project" value="UniProtKB-EC"/>
</dbReference>
<evidence type="ECO:0000256" key="7">
    <source>
        <dbReference type="ARBA" id="ARBA00022777"/>
    </source>
</evidence>
<evidence type="ECO:0000313" key="15">
    <source>
        <dbReference type="Proteomes" id="UP000065641"/>
    </source>
</evidence>
<evidence type="ECO:0000256" key="8">
    <source>
        <dbReference type="ARBA" id="ARBA00022840"/>
    </source>
</evidence>
<sequence>MSCRPAIIDNWLAACGEKPSILASVALIALGSNLESEHGSPVEAVKSAFASLQELSNKPVLYSSIISSQPLECPPGSPDFANAVLLLIPREGETARSLLACLHQIEAQFGRKRSGLVNEPRVLDLDLIAFGQQTSSDKNLLLPHPRAARREFVLQPLCELWPQYSFPDGSGTAQILLNRLRAA</sequence>
<evidence type="ECO:0000256" key="6">
    <source>
        <dbReference type="ARBA" id="ARBA00022741"/>
    </source>
</evidence>
<dbReference type="GO" id="GO:0016301">
    <property type="term" value="F:kinase activity"/>
    <property type="evidence" value="ECO:0007669"/>
    <property type="project" value="UniProtKB-KW"/>
</dbReference>